<evidence type="ECO:0000313" key="6">
    <source>
        <dbReference type="EMBL" id="MBB4015838.1"/>
    </source>
</evidence>
<dbReference type="Pfam" id="PF08545">
    <property type="entry name" value="ACP_syn_III"/>
    <property type="match status" value="1"/>
</dbReference>
<dbReference type="NCBIfam" id="NF004623">
    <property type="entry name" value="PRK05963.1"/>
    <property type="match status" value="1"/>
</dbReference>
<sequence length="325" mass="33104">MGGTRIAGLGHHAPARVVANAEIEARLGLDEGWIARRTGIRERRWAAPGEAVSDLAVPAAAMALAQAGIAPDAVGLVLLATSTPDHLLPPTAPIVAHRLGLSCGAVDLTGACAGFLYAFVLAEGFVRTTGRAALVIAANILSRRIDPDDRMTAALFADAAGALVLAPDPRPEAGLLASALASDGAGYDLIQIPAGGSRRAMTADTPAREGRMVMRDGRAVFAAAVDIMVSSCRQVLWDAGIAAKEITCFAPHQANGRMIAAVAGRLAIGPERTLSTLAEFGNTSAATIPFSLSQAKAARRLGQGDLLLLAAAGAGLAGGAAIYRL</sequence>
<dbReference type="EMBL" id="JACIEN010000001">
    <property type="protein sequence ID" value="MBB4015838.1"/>
    <property type="molecule type" value="Genomic_DNA"/>
</dbReference>
<dbReference type="GO" id="GO:0004315">
    <property type="term" value="F:3-oxoacyl-[acyl-carrier-protein] synthase activity"/>
    <property type="evidence" value="ECO:0007669"/>
    <property type="project" value="InterPro"/>
</dbReference>
<dbReference type="InterPro" id="IPR013751">
    <property type="entry name" value="ACP_syn_III_N"/>
</dbReference>
<organism evidence="6 7">
    <name type="scientific">Chelatococcus caeni</name>
    <dbReference type="NCBI Taxonomy" id="1348468"/>
    <lineage>
        <taxon>Bacteria</taxon>
        <taxon>Pseudomonadati</taxon>
        <taxon>Pseudomonadota</taxon>
        <taxon>Alphaproteobacteria</taxon>
        <taxon>Hyphomicrobiales</taxon>
        <taxon>Chelatococcaceae</taxon>
        <taxon>Chelatococcus</taxon>
    </lineage>
</organism>
<comment type="pathway">
    <text evidence="3">Cofactor biosynthesis; biotin biosynthesis.</text>
</comment>
<dbReference type="EC" id="2.3.1.-" evidence="3"/>
<feature type="domain" description="Beta-ketoacyl-[acyl-carrier-protein] synthase III N-terminal" evidence="5">
    <location>
        <begin position="107"/>
        <end position="184"/>
    </location>
</feature>
<feature type="active site" evidence="3">
    <location>
        <position position="282"/>
    </location>
</feature>
<keyword evidence="2 3" id="KW-0012">Acyltransferase</keyword>
<evidence type="ECO:0000259" key="4">
    <source>
        <dbReference type="Pfam" id="PF08541"/>
    </source>
</evidence>
<gene>
    <name evidence="3" type="primary">bioZ</name>
    <name evidence="6" type="ORF">GGR16_000844</name>
</gene>
<evidence type="ECO:0000256" key="1">
    <source>
        <dbReference type="ARBA" id="ARBA00022679"/>
    </source>
</evidence>
<dbReference type="PANTHER" id="PTHR34069:SF2">
    <property type="entry name" value="BETA-KETOACYL-[ACYL-CARRIER-PROTEIN] SYNTHASE III"/>
    <property type="match status" value="1"/>
</dbReference>
<accession>A0A840BWI9</accession>
<evidence type="ECO:0000256" key="3">
    <source>
        <dbReference type="HAMAP-Rule" id="MF_02249"/>
    </source>
</evidence>
<keyword evidence="3" id="KW-0093">Biotin biosynthesis</keyword>
<dbReference type="HAMAP" id="MF_02249">
    <property type="entry name" value="BioZ"/>
    <property type="match status" value="1"/>
</dbReference>
<dbReference type="InterPro" id="IPR016039">
    <property type="entry name" value="Thiolase-like"/>
</dbReference>
<comment type="caution">
    <text evidence="6">The sequence shown here is derived from an EMBL/GenBank/DDBJ whole genome shotgun (WGS) entry which is preliminary data.</text>
</comment>
<evidence type="ECO:0000259" key="5">
    <source>
        <dbReference type="Pfam" id="PF08545"/>
    </source>
</evidence>
<dbReference type="PANTHER" id="PTHR34069">
    <property type="entry name" value="3-OXOACYL-[ACYL-CARRIER-PROTEIN] SYNTHASE 3"/>
    <property type="match status" value="1"/>
</dbReference>
<proteinExistence type="inferred from homology"/>
<feature type="active site" evidence="3">
    <location>
        <position position="252"/>
    </location>
</feature>
<reference evidence="6 7" key="1">
    <citation type="submission" date="2020-08" db="EMBL/GenBank/DDBJ databases">
        <title>Genomic Encyclopedia of Type Strains, Phase IV (KMG-IV): sequencing the most valuable type-strain genomes for metagenomic binning, comparative biology and taxonomic classification.</title>
        <authorList>
            <person name="Goeker M."/>
        </authorList>
    </citation>
    <scope>NUCLEOTIDE SEQUENCE [LARGE SCALE GENOMIC DNA]</scope>
    <source>
        <strain evidence="6 7">DSM 103737</strain>
    </source>
</reference>
<dbReference type="GO" id="GO:0044550">
    <property type="term" value="P:secondary metabolite biosynthetic process"/>
    <property type="evidence" value="ECO:0007669"/>
    <property type="project" value="TreeGrafter"/>
</dbReference>
<feature type="active site" evidence="3">
    <location>
        <position position="112"/>
    </location>
</feature>
<evidence type="ECO:0000313" key="7">
    <source>
        <dbReference type="Proteomes" id="UP000577362"/>
    </source>
</evidence>
<protein>
    <recommendedName>
        <fullName evidence="3">3-oxopimeloyl-[acyl-carrier-protein] synthase</fullName>
        <shortName evidence="3">3-oxopimeloyl-[ACP] synthase</shortName>
        <ecNumber evidence="3">2.3.1.-</ecNumber>
    </recommendedName>
</protein>
<dbReference type="Pfam" id="PF08541">
    <property type="entry name" value="ACP_syn_III_C"/>
    <property type="match status" value="1"/>
</dbReference>
<name>A0A840BWI9_9HYPH</name>
<dbReference type="CDD" id="cd00830">
    <property type="entry name" value="KAS_III"/>
    <property type="match status" value="1"/>
</dbReference>
<keyword evidence="7" id="KW-1185">Reference proteome</keyword>
<dbReference type="UniPathway" id="UPA00078"/>
<dbReference type="GO" id="GO:0009102">
    <property type="term" value="P:biotin biosynthetic process"/>
    <property type="evidence" value="ECO:0007669"/>
    <property type="project" value="UniProtKB-UniRule"/>
</dbReference>
<dbReference type="InterPro" id="IPR013747">
    <property type="entry name" value="ACP_syn_III_C"/>
</dbReference>
<feature type="region of interest" description="ACP-binding" evidence="3">
    <location>
        <begin position="253"/>
        <end position="257"/>
    </location>
</feature>
<comment type="function">
    <text evidence="3">Involved in the formation of the biotin precursor pimeloyl-ACP. Catalyzes the condensation of glutaryl-CoA, an intermediate in lysine degradation, with malonyl-ACP to produce 3-oxopimeloyl-ACP.</text>
</comment>
<comment type="catalytic activity">
    <reaction evidence="3">
        <text>glutaryl-CoA + malonyl-[ACP] + H(+) = 3-oxo-6-carboxyhexanoyl-[ACP] + CO2 + CoA</text>
        <dbReference type="Rhea" id="RHEA:67904"/>
        <dbReference type="Rhea" id="RHEA-COMP:9623"/>
        <dbReference type="Rhea" id="RHEA-COMP:17387"/>
        <dbReference type="ChEBI" id="CHEBI:15378"/>
        <dbReference type="ChEBI" id="CHEBI:16526"/>
        <dbReference type="ChEBI" id="CHEBI:57287"/>
        <dbReference type="ChEBI" id="CHEBI:57378"/>
        <dbReference type="ChEBI" id="CHEBI:78449"/>
        <dbReference type="ChEBI" id="CHEBI:176519"/>
    </reaction>
</comment>
<dbReference type="Proteomes" id="UP000577362">
    <property type="component" value="Unassembled WGS sequence"/>
</dbReference>
<keyword evidence="1 3" id="KW-0808">Transferase</keyword>
<dbReference type="Gene3D" id="3.40.47.10">
    <property type="match status" value="1"/>
</dbReference>
<comment type="similarity">
    <text evidence="3">Belongs to the thiolase-like superfamily. BioZ family.</text>
</comment>
<dbReference type="SUPFAM" id="SSF53901">
    <property type="entry name" value="Thiolase-like"/>
    <property type="match status" value="1"/>
</dbReference>
<dbReference type="RefSeq" id="WP_183315782.1">
    <property type="nucleotide sequence ID" value="NZ_JACIEN010000001.1"/>
</dbReference>
<dbReference type="NCBIfam" id="NF006829">
    <property type="entry name" value="PRK09352.1"/>
    <property type="match status" value="1"/>
</dbReference>
<dbReference type="InterPro" id="IPR046403">
    <property type="entry name" value="BioZ"/>
</dbReference>
<dbReference type="GO" id="GO:0006633">
    <property type="term" value="P:fatty acid biosynthetic process"/>
    <property type="evidence" value="ECO:0007669"/>
    <property type="project" value="InterPro"/>
</dbReference>
<feature type="domain" description="Beta-ketoacyl-[acyl-carrier-protein] synthase III C-terminal" evidence="4">
    <location>
        <begin position="238"/>
        <end position="324"/>
    </location>
</feature>
<dbReference type="AlphaFoldDB" id="A0A840BWI9"/>
<evidence type="ECO:0000256" key="2">
    <source>
        <dbReference type="ARBA" id="ARBA00023315"/>
    </source>
</evidence>
<comment type="catalytic activity">
    <reaction evidence="3">
        <text>malonyl-[ACP] + an acyl-CoA + H(+) = a 3-oxoacyl-[ACP] + CO2 + CoA</text>
        <dbReference type="Rhea" id="RHEA:44448"/>
        <dbReference type="Rhea" id="RHEA-COMP:9623"/>
        <dbReference type="Rhea" id="RHEA-COMP:9916"/>
        <dbReference type="ChEBI" id="CHEBI:15378"/>
        <dbReference type="ChEBI" id="CHEBI:16526"/>
        <dbReference type="ChEBI" id="CHEBI:57287"/>
        <dbReference type="ChEBI" id="CHEBI:58342"/>
        <dbReference type="ChEBI" id="CHEBI:78449"/>
        <dbReference type="ChEBI" id="CHEBI:78776"/>
    </reaction>
</comment>